<evidence type="ECO:0000313" key="2">
    <source>
        <dbReference type="Proteomes" id="UP000027195"/>
    </source>
</evidence>
<proteinExistence type="predicted"/>
<dbReference type="HOGENOM" id="CLU_2704491_0_0_1"/>
<dbReference type="AlphaFoldDB" id="A0A067MLJ6"/>
<dbReference type="EMBL" id="KL198026">
    <property type="protein sequence ID" value="KDQ16633.1"/>
    <property type="molecule type" value="Genomic_DNA"/>
</dbReference>
<name>A0A067MLJ6_BOTB1</name>
<sequence>MGVGRVVRIRYICKYLLTCLATIVLDCNRVVHALHEPFHALKNDGRRDERALAWTENSDHVLPSFKLEEKQTV</sequence>
<protein>
    <submittedName>
        <fullName evidence="1">Uncharacterized protein</fullName>
    </submittedName>
</protein>
<gene>
    <name evidence="1" type="ORF">BOTBODRAFT_236729</name>
</gene>
<dbReference type="InParanoid" id="A0A067MLJ6"/>
<evidence type="ECO:0000313" key="1">
    <source>
        <dbReference type="EMBL" id="KDQ16633.1"/>
    </source>
</evidence>
<reference evidence="2" key="1">
    <citation type="journal article" date="2014" name="Proc. Natl. Acad. Sci. U.S.A.">
        <title>Extensive sampling of basidiomycete genomes demonstrates inadequacy of the white-rot/brown-rot paradigm for wood decay fungi.</title>
        <authorList>
            <person name="Riley R."/>
            <person name="Salamov A.A."/>
            <person name="Brown D.W."/>
            <person name="Nagy L.G."/>
            <person name="Floudas D."/>
            <person name="Held B.W."/>
            <person name="Levasseur A."/>
            <person name="Lombard V."/>
            <person name="Morin E."/>
            <person name="Otillar R."/>
            <person name="Lindquist E.A."/>
            <person name="Sun H."/>
            <person name="LaButti K.M."/>
            <person name="Schmutz J."/>
            <person name="Jabbour D."/>
            <person name="Luo H."/>
            <person name="Baker S.E."/>
            <person name="Pisabarro A.G."/>
            <person name="Walton J.D."/>
            <person name="Blanchette R.A."/>
            <person name="Henrissat B."/>
            <person name="Martin F."/>
            <person name="Cullen D."/>
            <person name="Hibbett D.S."/>
            <person name="Grigoriev I.V."/>
        </authorList>
    </citation>
    <scope>NUCLEOTIDE SEQUENCE [LARGE SCALE GENOMIC DNA]</scope>
    <source>
        <strain evidence="2">FD-172 SS1</strain>
    </source>
</reference>
<keyword evidence="2" id="KW-1185">Reference proteome</keyword>
<accession>A0A067MLJ6</accession>
<dbReference type="Proteomes" id="UP000027195">
    <property type="component" value="Unassembled WGS sequence"/>
</dbReference>
<organism evidence="1 2">
    <name type="scientific">Botryobasidium botryosum (strain FD-172 SS1)</name>
    <dbReference type="NCBI Taxonomy" id="930990"/>
    <lineage>
        <taxon>Eukaryota</taxon>
        <taxon>Fungi</taxon>
        <taxon>Dikarya</taxon>
        <taxon>Basidiomycota</taxon>
        <taxon>Agaricomycotina</taxon>
        <taxon>Agaricomycetes</taxon>
        <taxon>Cantharellales</taxon>
        <taxon>Botryobasidiaceae</taxon>
        <taxon>Botryobasidium</taxon>
    </lineage>
</organism>